<evidence type="ECO:0000256" key="3">
    <source>
        <dbReference type="PROSITE-ProRule" id="PRU00076"/>
    </source>
</evidence>
<dbReference type="Gene3D" id="1.10.510.10">
    <property type="entry name" value="Transferase(Phosphotransferase) domain 1"/>
    <property type="match status" value="1"/>
</dbReference>
<gene>
    <name evidence="9" type="ORF">AKO1_004725</name>
</gene>
<dbReference type="InterPro" id="IPR013111">
    <property type="entry name" value="EGF_extracell"/>
</dbReference>
<keyword evidence="1" id="KW-0677">Repeat</keyword>
<evidence type="ECO:0000313" key="9">
    <source>
        <dbReference type="EMBL" id="KAL0484210.1"/>
    </source>
</evidence>
<evidence type="ECO:0000313" key="10">
    <source>
        <dbReference type="Proteomes" id="UP001431209"/>
    </source>
</evidence>
<keyword evidence="5" id="KW-0472">Membrane</keyword>
<dbReference type="InterPro" id="IPR001245">
    <property type="entry name" value="Ser-Thr/Tyr_kinase_cat_dom"/>
</dbReference>
<dbReference type="AlphaFoldDB" id="A0AAW2Z4D1"/>
<dbReference type="Proteomes" id="UP001431209">
    <property type="component" value="Unassembled WGS sequence"/>
</dbReference>
<organism evidence="9 10">
    <name type="scientific">Acrasis kona</name>
    <dbReference type="NCBI Taxonomy" id="1008807"/>
    <lineage>
        <taxon>Eukaryota</taxon>
        <taxon>Discoba</taxon>
        <taxon>Heterolobosea</taxon>
        <taxon>Tetramitia</taxon>
        <taxon>Eutetramitia</taxon>
        <taxon>Acrasidae</taxon>
        <taxon>Acrasis</taxon>
    </lineage>
</organism>
<keyword evidence="3" id="KW-0245">EGF-like domain</keyword>
<dbReference type="SUPFAM" id="SSF56112">
    <property type="entry name" value="Protein kinase-like (PK-like)"/>
    <property type="match status" value="1"/>
</dbReference>
<keyword evidence="6" id="KW-0732">Signal</keyword>
<dbReference type="Gene3D" id="3.30.200.20">
    <property type="entry name" value="Phosphorylase Kinase, domain 1"/>
    <property type="match status" value="1"/>
</dbReference>
<dbReference type="Pfam" id="PF07714">
    <property type="entry name" value="PK_Tyr_Ser-Thr"/>
    <property type="match status" value="2"/>
</dbReference>
<dbReference type="Gene3D" id="2.130.10.30">
    <property type="entry name" value="Regulator of chromosome condensation 1/beta-lactamase-inhibitor protein II"/>
    <property type="match status" value="2"/>
</dbReference>
<feature type="chain" id="PRO_5043991349" evidence="6">
    <location>
        <begin position="21"/>
        <end position="1197"/>
    </location>
</feature>
<dbReference type="PROSITE" id="PS00022">
    <property type="entry name" value="EGF_1"/>
    <property type="match status" value="2"/>
</dbReference>
<dbReference type="Pfam" id="PF13540">
    <property type="entry name" value="RCC1_2"/>
    <property type="match status" value="2"/>
</dbReference>
<feature type="transmembrane region" description="Helical" evidence="5">
    <location>
        <begin position="871"/>
        <end position="895"/>
    </location>
</feature>
<dbReference type="InterPro" id="IPR000742">
    <property type="entry name" value="EGF"/>
</dbReference>
<dbReference type="PROSITE" id="PS50012">
    <property type="entry name" value="RCC1_3"/>
    <property type="match status" value="3"/>
</dbReference>
<evidence type="ECO:0000259" key="8">
    <source>
        <dbReference type="PROSITE" id="PS50026"/>
    </source>
</evidence>
<feature type="repeat" description="RCC1" evidence="4">
    <location>
        <begin position="119"/>
        <end position="170"/>
    </location>
</feature>
<dbReference type="Pfam" id="PF00415">
    <property type="entry name" value="RCC1"/>
    <property type="match status" value="1"/>
</dbReference>
<evidence type="ECO:0000256" key="2">
    <source>
        <dbReference type="ARBA" id="ARBA00023157"/>
    </source>
</evidence>
<evidence type="ECO:0000256" key="4">
    <source>
        <dbReference type="PROSITE-ProRule" id="PRU00235"/>
    </source>
</evidence>
<proteinExistence type="predicted"/>
<comment type="caution">
    <text evidence="9">The sequence shown here is derived from an EMBL/GenBank/DDBJ whole genome shotgun (WGS) entry which is preliminary data.</text>
</comment>
<feature type="signal peptide" evidence="6">
    <location>
        <begin position="1"/>
        <end position="20"/>
    </location>
</feature>
<dbReference type="SUPFAM" id="SSF50985">
    <property type="entry name" value="RCC1/BLIP-II"/>
    <property type="match status" value="2"/>
</dbReference>
<keyword evidence="10" id="KW-1185">Reference proteome</keyword>
<accession>A0AAW2Z4D1</accession>
<protein>
    <submittedName>
        <fullName evidence="9">ShkC</fullName>
    </submittedName>
</protein>
<feature type="disulfide bond" evidence="3">
    <location>
        <begin position="780"/>
        <end position="789"/>
    </location>
</feature>
<feature type="repeat" description="RCC1" evidence="4">
    <location>
        <begin position="560"/>
        <end position="612"/>
    </location>
</feature>
<dbReference type="SMART" id="SM00181">
    <property type="entry name" value="EGF"/>
    <property type="match status" value="4"/>
</dbReference>
<sequence>MRWTFSVIVFIIVLVENSDTKYYNYATGSNVLFRDDGQKKEEVYFQSGQTIKSYGYRFTLTEDGQLYSIGKSNERGQLGTNSYVHDYYGTVRVVNMPYGSFVTSFCEGPLHSAAVTKQGEVYTWGDNTKGQLGLGKYSMIEKLPTPTKLQLHNIISVACSGKSTFALSATGKLYGWGEMIPNVVVKDPTLIESFKSLISDVQTDFYSSSVVIMSDGDVHKLNSTGYFDQLTFQTQPEKIMSVDMFNNVIAAVSYTNSLYVWDVRTNVFQLQSWVSPHTVQSALINRCINSTLTCIIVLLKNGTVLQTQYTGEEHTHSVNMVFTDSVTEFVSTNIDIKTIDKGRPVISSIMVKQTDGKVYTHSSDNDFFRLPLDDCIASMAFCDNLDSPVLILSNQSEVHHWDFKTKPQKISTSSPILSISRFQMMLTSDKCVLTLNGKICSDSTRNFVKIQSQTNMFAAITKNSKLYFSTNLNTSLSSEFVYPDLIAFENEDIVDVCLGSHHAVVLTNKNHIYTFGDNFAGQLGTKTIESLYNFALIDTGVDFKSIDCNYNSTIAISTNGEIYYWGRFGSQGINFTTQLDIPITTPTKVSTAGIKFKSISTGIDHAVAVSEDDKVYVYGHNYYGQFGNKVIKSSDIFIQINNIPERKAVLSAFALFYDTYISMTCKDYYEGHDCEIWYCDNILYSKKESCQVGKCVSPNTCLCPKGYQNHGGRCLPICYNKYLGTACSGSGTCVSPNHCKCSPNYRGSECDIYECNGITSGSERVCSGNGVCFSPNNCTCNNDRWGHDCELYGCYGVSYKNETVVCSGHGRCVSSNNCTCEPNRSGPKCEYYYCYGVLYSNELVCNGNGVCVDYDKCVCNSFYLSFAACRWPIPAVATGALALVFVLIISIIVLIKAIKHVKKIRKQQLVHEKISFELERKINTLTGELEKTSDSWMIQEKDLYFGDKIAEGTHGKVFKGRYMKKPVAIKVIKSYHDGDTHDGSYSNVIAEVAILKSLHHQNIVQFYGVCITKETNTTLIVTEFMEGLSLEHIIIPRNRECTLTFEKKLTILLDVALDSSVSIAKVADFGVSKYRSSGGTLSLVSVGTPNYMSPEAMMGNFDESCDVYSFGIVMYEVLFNKQAYNEHKSLFSFYEEVKRGERPLVPSSNFFTSNETMTYIELMKQCWSHQKHERPSFGEVTERIEALIKDVEYSDVY</sequence>
<evidence type="ECO:0000256" key="5">
    <source>
        <dbReference type="SAM" id="Phobius"/>
    </source>
</evidence>
<feature type="repeat" description="RCC1" evidence="4">
    <location>
        <begin position="64"/>
        <end position="118"/>
    </location>
</feature>
<keyword evidence="5" id="KW-1133">Transmembrane helix</keyword>
<dbReference type="InterPro" id="IPR000719">
    <property type="entry name" value="Prot_kinase_dom"/>
</dbReference>
<evidence type="ECO:0000256" key="1">
    <source>
        <dbReference type="ARBA" id="ARBA00022737"/>
    </source>
</evidence>
<dbReference type="InterPro" id="IPR009091">
    <property type="entry name" value="RCC1/BLIP-II"/>
</dbReference>
<feature type="domain" description="Protein kinase" evidence="7">
    <location>
        <begin position="943"/>
        <end position="1188"/>
    </location>
</feature>
<evidence type="ECO:0000259" key="7">
    <source>
        <dbReference type="PROSITE" id="PS50011"/>
    </source>
</evidence>
<dbReference type="PANTHER" id="PTHR22870">
    <property type="entry name" value="REGULATOR OF CHROMOSOME CONDENSATION"/>
    <property type="match status" value="1"/>
</dbReference>
<keyword evidence="5" id="KW-0812">Transmembrane</keyword>
<dbReference type="PROSITE" id="PS00626">
    <property type="entry name" value="RCC1_2"/>
    <property type="match status" value="1"/>
</dbReference>
<keyword evidence="2 3" id="KW-1015">Disulfide bond</keyword>
<feature type="domain" description="EGF-like" evidence="8">
    <location>
        <begin position="751"/>
        <end position="790"/>
    </location>
</feature>
<dbReference type="InterPro" id="IPR011009">
    <property type="entry name" value="Kinase-like_dom_sf"/>
</dbReference>
<evidence type="ECO:0000256" key="6">
    <source>
        <dbReference type="SAM" id="SignalP"/>
    </source>
</evidence>
<dbReference type="Pfam" id="PF07974">
    <property type="entry name" value="EGF_2"/>
    <property type="match status" value="1"/>
</dbReference>
<dbReference type="PANTHER" id="PTHR22870:SF408">
    <property type="entry name" value="OS09G0560450 PROTEIN"/>
    <property type="match status" value="1"/>
</dbReference>
<dbReference type="PROSITE" id="PS50026">
    <property type="entry name" value="EGF_3"/>
    <property type="match status" value="1"/>
</dbReference>
<dbReference type="InterPro" id="IPR000408">
    <property type="entry name" value="Reg_chr_condens"/>
</dbReference>
<dbReference type="GO" id="GO:0004672">
    <property type="term" value="F:protein kinase activity"/>
    <property type="evidence" value="ECO:0007669"/>
    <property type="project" value="InterPro"/>
</dbReference>
<dbReference type="GO" id="GO:0005524">
    <property type="term" value="F:ATP binding"/>
    <property type="evidence" value="ECO:0007669"/>
    <property type="project" value="InterPro"/>
</dbReference>
<comment type="caution">
    <text evidence="3">Lacks conserved residue(s) required for the propagation of feature annotation.</text>
</comment>
<dbReference type="EMBL" id="JAOPGA020001028">
    <property type="protein sequence ID" value="KAL0484210.1"/>
    <property type="molecule type" value="Genomic_DNA"/>
</dbReference>
<dbReference type="Gene3D" id="2.10.25.10">
    <property type="entry name" value="Laminin"/>
    <property type="match status" value="2"/>
</dbReference>
<reference evidence="9 10" key="1">
    <citation type="submission" date="2024-03" db="EMBL/GenBank/DDBJ databases">
        <title>The Acrasis kona genome and developmental transcriptomes reveal deep origins of eukaryotic multicellular pathways.</title>
        <authorList>
            <person name="Sheikh S."/>
            <person name="Fu C.-J."/>
            <person name="Brown M.W."/>
            <person name="Baldauf S.L."/>
        </authorList>
    </citation>
    <scope>NUCLEOTIDE SEQUENCE [LARGE SCALE GENOMIC DNA]</scope>
    <source>
        <strain evidence="9 10">ATCC MYA-3509</strain>
    </source>
</reference>
<name>A0AAW2Z4D1_9EUKA</name>
<dbReference type="PROSITE" id="PS50011">
    <property type="entry name" value="PROTEIN_KINASE_DOM"/>
    <property type="match status" value="1"/>
</dbReference>
<dbReference type="InterPro" id="IPR051210">
    <property type="entry name" value="Ub_ligase/GEF_domain"/>
</dbReference>